<dbReference type="SUPFAM" id="SSF81333">
    <property type="entry name" value="F1F0 ATP synthase subunit C"/>
    <property type="match status" value="2"/>
</dbReference>
<dbReference type="AlphaFoldDB" id="A0A6A5SH97"/>
<evidence type="ECO:0000256" key="16">
    <source>
        <dbReference type="SAM" id="Phobius"/>
    </source>
</evidence>
<comment type="similarity">
    <text evidence="5">In the C-terminal section; belongs to the MoeA family.</text>
</comment>
<comment type="similarity">
    <text evidence="3">Belongs to the V-ATPase proteolipid subunit family.</text>
</comment>
<evidence type="ECO:0000313" key="19">
    <source>
        <dbReference type="Proteomes" id="UP000800038"/>
    </source>
</evidence>
<feature type="compositionally biased region" description="Basic residues" evidence="15">
    <location>
        <begin position="388"/>
        <end position="410"/>
    </location>
</feature>
<dbReference type="InterPro" id="IPR035921">
    <property type="entry name" value="F/V-ATP_Csub_sf"/>
</dbReference>
<evidence type="ECO:0000256" key="13">
    <source>
        <dbReference type="ARBA" id="ARBA00045519"/>
    </source>
</evidence>
<keyword evidence="9 16" id="KW-1133">Transmembrane helix</keyword>
<evidence type="ECO:0000256" key="5">
    <source>
        <dbReference type="ARBA" id="ARBA00008339"/>
    </source>
</evidence>
<dbReference type="Gene3D" id="2.40.340.10">
    <property type="entry name" value="MoeA, C-terminal, domain IV"/>
    <property type="match status" value="1"/>
</dbReference>
<dbReference type="InterPro" id="IPR036688">
    <property type="entry name" value="MoeA_C_domain_IV_sf"/>
</dbReference>
<dbReference type="FunFam" id="1.20.120.610:FF:000002">
    <property type="entry name" value="V-type proton ATPase proteolipid subunit"/>
    <property type="match status" value="1"/>
</dbReference>
<dbReference type="SMART" id="SM00852">
    <property type="entry name" value="MoCF_biosynth"/>
    <property type="match status" value="2"/>
</dbReference>
<dbReference type="Pfam" id="PF03453">
    <property type="entry name" value="MoeA_N"/>
    <property type="match status" value="1"/>
</dbReference>
<dbReference type="Pfam" id="PF00994">
    <property type="entry name" value="MoCF_biosynth"/>
    <property type="match status" value="2"/>
</dbReference>
<dbReference type="GO" id="GO:0005774">
    <property type="term" value="C:vacuolar membrane"/>
    <property type="evidence" value="ECO:0007669"/>
    <property type="project" value="UniProtKB-ARBA"/>
</dbReference>
<dbReference type="InterPro" id="IPR008284">
    <property type="entry name" value="MoCF_biosynth_CS"/>
</dbReference>
<dbReference type="EMBL" id="ML976089">
    <property type="protein sequence ID" value="KAF1939044.1"/>
    <property type="molecule type" value="Genomic_DNA"/>
</dbReference>
<accession>A0A6A5SH97</accession>
<dbReference type="PRINTS" id="PR00122">
    <property type="entry name" value="VACATPASE"/>
</dbReference>
<dbReference type="Gene3D" id="3.90.105.10">
    <property type="entry name" value="Molybdopterin biosynthesis moea protein, domain 2"/>
    <property type="match status" value="1"/>
</dbReference>
<keyword evidence="19" id="KW-1185">Reference proteome</keyword>
<dbReference type="Pfam" id="PF03454">
    <property type="entry name" value="MoeA_C"/>
    <property type="match status" value="1"/>
</dbReference>
<sequence length="867" mass="91297">MSLTYGTGGATAALGVVGLYMLFQNEGEAFNVGAFLESVSPYTWASLGIALCIGLSVVGSAWGIWTTGVSILGGGVKAPRIRTKNLISIIFCEVVAIYGVIMAIIFSSKMNQLTDPELLYSGSNYFTGYALFWAGITVGMCNLICGVCVGINGSSAALADAADPSLFVKILTIEIFAAILGLSTPLNATICNMSVSNSKLRAAILVVSGTASQHPTTDKCIPTLKEVFGNLGNDQWDISKTEIVPDDVLAIQKTIRNWTDGGDPVNLIVTSGGTGFATKDVTPEAVTPLIDRHAPGLIHGMLTASYAVTPFALMARPVAGVRKQTLVLTLPGSPKGAKENLEAVLKLLPHACIQAAGAESRPLHVGGVKKLEKEAGVSSEGVASAGCGHHHHHGHGHSHGRGGHAGPKAHTKPEERPQSNDPSAGPTHRYRSSPYPMLAVDDALKLIAEQTPAPIVEKIPVDMKLGGSVLAEDVKATESVPAFRASIVDGYAVKIPSSGKFQKGIYPVTIVSHAQAGEVKELKEGEIARITTGAPLPPGADAVIMVEDTELKSQTEDGQEEKEIEILTDEIKANENVRDVGSDVKEGETILKKGEGITVVGGEFGLLASVGTKEVYVYRRPIVGVLSTGDEIIPHDREGPLRLGEVRDTNRPTLITAAQNHKFEVIDLGIVSDKPGSLEETLRAALRKCDVIITSGGVSMGELDLLKPTIERSLGGTIHFGRVNMKPGKPTTFATIPVKDNTGTYVDKTIFSLPGNPASAVVCFHLFVLPALHQQAGITPAGLPRVKVVLDEDVRLDRGRPEYHRAVLVAKDDGLLYASSTGGQRSSRIGSFKGANALLCLPQGEGSLKKGDRVDALLMGQVGDGGQ</sequence>
<protein>
    <submittedName>
        <fullName evidence="18">Gephyrin</fullName>
    </submittedName>
</protein>
<comment type="similarity">
    <text evidence="4">In the N-terminal section; belongs to the MoaB/Mog family.</text>
</comment>
<dbReference type="NCBIfam" id="TIGR00177">
    <property type="entry name" value="molyb_syn"/>
    <property type="match status" value="2"/>
</dbReference>
<keyword evidence="7 16" id="KW-0812">Transmembrane</keyword>
<evidence type="ECO:0000256" key="12">
    <source>
        <dbReference type="ARBA" id="ARBA00023150"/>
    </source>
</evidence>
<evidence type="ECO:0000256" key="9">
    <source>
        <dbReference type="ARBA" id="ARBA00022989"/>
    </source>
</evidence>
<reference evidence="18" key="1">
    <citation type="journal article" date="2020" name="Stud. Mycol.">
        <title>101 Dothideomycetes genomes: a test case for predicting lifestyles and emergence of pathogens.</title>
        <authorList>
            <person name="Haridas S."/>
            <person name="Albert R."/>
            <person name="Binder M."/>
            <person name="Bloem J."/>
            <person name="Labutti K."/>
            <person name="Salamov A."/>
            <person name="Andreopoulos B."/>
            <person name="Baker S."/>
            <person name="Barry K."/>
            <person name="Bills G."/>
            <person name="Bluhm B."/>
            <person name="Cannon C."/>
            <person name="Castanera R."/>
            <person name="Culley D."/>
            <person name="Daum C."/>
            <person name="Ezra D."/>
            <person name="Gonzalez J."/>
            <person name="Henrissat B."/>
            <person name="Kuo A."/>
            <person name="Liang C."/>
            <person name="Lipzen A."/>
            <person name="Lutzoni F."/>
            <person name="Magnuson J."/>
            <person name="Mondo S."/>
            <person name="Nolan M."/>
            <person name="Ohm R."/>
            <person name="Pangilinan J."/>
            <person name="Park H.-J."/>
            <person name="Ramirez L."/>
            <person name="Alfaro M."/>
            <person name="Sun H."/>
            <person name="Tritt A."/>
            <person name="Yoshinaga Y."/>
            <person name="Zwiers L.-H."/>
            <person name="Turgeon B."/>
            <person name="Goodwin S."/>
            <person name="Spatafora J."/>
            <person name="Crous P."/>
            <person name="Grigoriev I."/>
        </authorList>
    </citation>
    <scope>NUCLEOTIDE SEQUENCE</scope>
    <source>
        <strain evidence="18">CBS 161.51</strain>
    </source>
</reference>
<evidence type="ECO:0000256" key="6">
    <source>
        <dbReference type="ARBA" id="ARBA00022448"/>
    </source>
</evidence>
<dbReference type="Gene3D" id="3.40.980.10">
    <property type="entry name" value="MoaB/Mog-like domain"/>
    <property type="match status" value="2"/>
</dbReference>
<feature type="region of interest" description="Disordered" evidence="15">
    <location>
        <begin position="374"/>
        <end position="434"/>
    </location>
</feature>
<dbReference type="PROSITE" id="PS01079">
    <property type="entry name" value="MOCF_BIOSYNTHESIS_2"/>
    <property type="match status" value="1"/>
</dbReference>
<feature type="transmembrane region" description="Helical" evidence="16">
    <location>
        <begin position="43"/>
        <end position="65"/>
    </location>
</feature>
<dbReference type="NCBIfam" id="NF045515">
    <property type="entry name" value="Glp_gephyrin"/>
    <property type="match status" value="1"/>
</dbReference>
<dbReference type="SUPFAM" id="SSF53218">
    <property type="entry name" value="Molybdenum cofactor biosynthesis proteins"/>
    <property type="match status" value="2"/>
</dbReference>
<dbReference type="InterPro" id="IPR005110">
    <property type="entry name" value="MoeA_linker/N"/>
</dbReference>
<dbReference type="GO" id="GO:0061599">
    <property type="term" value="F:molybdopterin molybdotransferase activity"/>
    <property type="evidence" value="ECO:0007669"/>
    <property type="project" value="TreeGrafter"/>
</dbReference>
<name>A0A6A5SH97_9PLEO</name>
<evidence type="ECO:0000256" key="2">
    <source>
        <dbReference type="ARBA" id="ARBA00005046"/>
    </source>
</evidence>
<dbReference type="GO" id="GO:0006777">
    <property type="term" value="P:Mo-molybdopterin cofactor biosynthetic process"/>
    <property type="evidence" value="ECO:0007669"/>
    <property type="project" value="UniProtKB-KW"/>
</dbReference>
<dbReference type="OrthoDB" id="4349954at2759"/>
<feature type="transmembrane region" description="Helical" evidence="16">
    <location>
        <begin position="166"/>
        <end position="186"/>
    </location>
</feature>
<evidence type="ECO:0000256" key="8">
    <source>
        <dbReference type="ARBA" id="ARBA00022781"/>
    </source>
</evidence>
<keyword evidence="12" id="KW-0501">Molybdenum cofactor biosynthesis</keyword>
<dbReference type="InterPro" id="IPR038987">
    <property type="entry name" value="MoeA-like"/>
</dbReference>
<dbReference type="CDD" id="cd18177">
    <property type="entry name" value="ATP-synt_Vo_c_ATP6F_rpt1"/>
    <property type="match status" value="1"/>
</dbReference>
<keyword evidence="11 16" id="KW-0472">Membrane</keyword>
<dbReference type="InterPro" id="IPR036425">
    <property type="entry name" value="MoaB/Mog-like_dom_sf"/>
</dbReference>
<comment type="pathway">
    <text evidence="2">Cofactor biosynthesis; molybdopterin biosynthesis.</text>
</comment>
<keyword evidence="8" id="KW-0375">Hydrogen ion transport</keyword>
<dbReference type="Proteomes" id="UP000800038">
    <property type="component" value="Unassembled WGS sequence"/>
</dbReference>
<dbReference type="GO" id="GO:0005829">
    <property type="term" value="C:cytosol"/>
    <property type="evidence" value="ECO:0007669"/>
    <property type="project" value="TreeGrafter"/>
</dbReference>
<evidence type="ECO:0000256" key="14">
    <source>
        <dbReference type="ARBA" id="ARBA00046480"/>
    </source>
</evidence>
<dbReference type="SUPFAM" id="SSF63882">
    <property type="entry name" value="MoeA N-terminal region -like"/>
    <property type="match status" value="1"/>
</dbReference>
<dbReference type="InterPro" id="IPR005111">
    <property type="entry name" value="MoeA_C_domain_IV"/>
</dbReference>
<evidence type="ECO:0000256" key="15">
    <source>
        <dbReference type="SAM" id="MobiDB-lite"/>
    </source>
</evidence>
<evidence type="ECO:0000256" key="1">
    <source>
        <dbReference type="ARBA" id="ARBA00004141"/>
    </source>
</evidence>
<comment type="subunit">
    <text evidence="14">V-ATPase is a heteromultimeric enzyme composed of a peripheral catalytic V1 complex (components A to H) attached to an integral membrane V0 proton pore complex (components: a, c, c', c'', d, e, f and VOA1). The decameric c-ring forms the proton-conducting pore, and is composed of eight proteolipid subunits c, one subunit c' and one subunit c''.</text>
</comment>
<feature type="domain" description="MoaB/Mog" evidence="17">
    <location>
        <begin position="203"/>
        <end position="351"/>
    </location>
</feature>
<evidence type="ECO:0000256" key="11">
    <source>
        <dbReference type="ARBA" id="ARBA00023136"/>
    </source>
</evidence>
<evidence type="ECO:0000256" key="4">
    <source>
        <dbReference type="ARBA" id="ARBA00007589"/>
    </source>
</evidence>
<dbReference type="CDD" id="cd00887">
    <property type="entry name" value="MoeA"/>
    <property type="match status" value="1"/>
</dbReference>
<dbReference type="FunFam" id="2.170.190.11:FF:000002">
    <property type="entry name" value="Molybdopterin molybdenumtransferase"/>
    <property type="match status" value="1"/>
</dbReference>
<dbReference type="PANTHER" id="PTHR10192">
    <property type="entry name" value="MOLYBDOPTERIN BIOSYNTHESIS PROTEIN"/>
    <property type="match status" value="1"/>
</dbReference>
<evidence type="ECO:0000313" key="18">
    <source>
        <dbReference type="EMBL" id="KAF1939044.1"/>
    </source>
</evidence>
<comment type="function">
    <text evidence="13">Proton-conducting pore forming subunit of the V0 complex of vacuolar(H+)-ATPase (V-ATPase), a multisubunit enzyme composed of a peripheral complex (V1) that hydrolyzes ATP and a membrane integral complex (V0) that translocates protons. V-ATPase is responsible for acidifying and maintaining the pH of intracellular compartments.</text>
</comment>
<dbReference type="GO" id="GO:0046961">
    <property type="term" value="F:proton-transporting ATPase activity, rotational mechanism"/>
    <property type="evidence" value="ECO:0007669"/>
    <property type="project" value="InterPro"/>
</dbReference>
<dbReference type="CDD" id="cd18178">
    <property type="entry name" value="ATP-synt_Vo_c_ATP6F_rpt2"/>
    <property type="match status" value="1"/>
</dbReference>
<organism evidence="18 19">
    <name type="scientific">Clathrospora elynae</name>
    <dbReference type="NCBI Taxonomy" id="706981"/>
    <lineage>
        <taxon>Eukaryota</taxon>
        <taxon>Fungi</taxon>
        <taxon>Dikarya</taxon>
        <taxon>Ascomycota</taxon>
        <taxon>Pezizomycotina</taxon>
        <taxon>Dothideomycetes</taxon>
        <taxon>Pleosporomycetidae</taxon>
        <taxon>Pleosporales</taxon>
        <taxon>Diademaceae</taxon>
        <taxon>Clathrospora</taxon>
    </lineage>
</organism>
<feature type="transmembrane region" description="Helical" evidence="16">
    <location>
        <begin position="5"/>
        <end position="23"/>
    </location>
</feature>
<gene>
    <name evidence="18" type="ORF">EJ02DRAFT_505038</name>
</gene>
<evidence type="ECO:0000256" key="7">
    <source>
        <dbReference type="ARBA" id="ARBA00022692"/>
    </source>
</evidence>
<dbReference type="InterPro" id="IPR002379">
    <property type="entry name" value="ATPase_proteolipid_c-like_dom"/>
</dbReference>
<dbReference type="PANTHER" id="PTHR10192:SF5">
    <property type="entry name" value="GEPHYRIN"/>
    <property type="match status" value="1"/>
</dbReference>
<evidence type="ECO:0000259" key="17">
    <source>
        <dbReference type="SMART" id="SM00852"/>
    </source>
</evidence>
<dbReference type="CDD" id="cd00886">
    <property type="entry name" value="MogA_MoaB"/>
    <property type="match status" value="1"/>
</dbReference>
<feature type="domain" description="MoaB/Mog" evidence="17">
    <location>
        <begin position="624"/>
        <end position="774"/>
    </location>
</feature>
<dbReference type="SUPFAM" id="SSF63867">
    <property type="entry name" value="MoeA C-terminal domain-like"/>
    <property type="match status" value="1"/>
</dbReference>
<feature type="transmembrane region" description="Helical" evidence="16">
    <location>
        <begin position="126"/>
        <end position="154"/>
    </location>
</feature>
<dbReference type="InterPro" id="IPR036135">
    <property type="entry name" value="MoeA_linker/N_sf"/>
</dbReference>
<dbReference type="Gene3D" id="1.20.120.610">
    <property type="entry name" value="lithium bound rotor ring of v- atpase"/>
    <property type="match status" value="1"/>
</dbReference>
<dbReference type="Gene3D" id="2.170.190.11">
    <property type="entry name" value="Molybdopterin biosynthesis moea protein, domain 3"/>
    <property type="match status" value="1"/>
</dbReference>
<evidence type="ECO:0000256" key="10">
    <source>
        <dbReference type="ARBA" id="ARBA00023065"/>
    </source>
</evidence>
<dbReference type="FunFam" id="3.40.980.10:FF:000011">
    <property type="entry name" value="Molybdopterin molybdenumtransferase"/>
    <property type="match status" value="1"/>
</dbReference>
<keyword evidence="6" id="KW-0813">Transport</keyword>
<keyword evidence="10" id="KW-0406">Ion transport</keyword>
<comment type="subcellular location">
    <subcellularLocation>
        <location evidence="1">Membrane</location>
        <topology evidence="1">Multi-pass membrane protein</topology>
    </subcellularLocation>
</comment>
<dbReference type="UniPathway" id="UPA00344"/>
<proteinExistence type="inferred from homology"/>
<dbReference type="GO" id="GO:0033179">
    <property type="term" value="C:proton-transporting V-type ATPase, V0 domain"/>
    <property type="evidence" value="ECO:0007669"/>
    <property type="project" value="InterPro"/>
</dbReference>
<feature type="transmembrane region" description="Helical" evidence="16">
    <location>
        <begin position="86"/>
        <end position="106"/>
    </location>
</feature>
<dbReference type="Pfam" id="PF00137">
    <property type="entry name" value="ATP-synt_C"/>
    <property type="match status" value="2"/>
</dbReference>
<dbReference type="InterPro" id="IPR000245">
    <property type="entry name" value="ATPase_proteolipid_csu"/>
</dbReference>
<dbReference type="InterPro" id="IPR001453">
    <property type="entry name" value="MoaB/Mog_dom"/>
</dbReference>
<evidence type="ECO:0000256" key="3">
    <source>
        <dbReference type="ARBA" id="ARBA00007296"/>
    </source>
</evidence>